<evidence type="ECO:0000256" key="3">
    <source>
        <dbReference type="SAM" id="MobiDB-lite"/>
    </source>
</evidence>
<dbReference type="Gene3D" id="2.30.30.110">
    <property type="match status" value="1"/>
</dbReference>
<dbReference type="InterPro" id="IPR003477">
    <property type="entry name" value="PemK-like"/>
</dbReference>
<feature type="compositionally biased region" description="Basic residues" evidence="3">
    <location>
        <begin position="28"/>
        <end position="37"/>
    </location>
</feature>
<feature type="region of interest" description="Disordered" evidence="3">
    <location>
        <begin position="25"/>
        <end position="76"/>
    </location>
</feature>
<dbReference type="Pfam" id="PF02452">
    <property type="entry name" value="PemK_toxin"/>
    <property type="match status" value="1"/>
</dbReference>
<evidence type="ECO:0000313" key="5">
    <source>
        <dbReference type="Proteomes" id="UP001596915"/>
    </source>
</evidence>
<dbReference type="EMBL" id="JBHTGL010000008">
    <property type="protein sequence ID" value="MFD0627037.1"/>
    <property type="molecule type" value="Genomic_DNA"/>
</dbReference>
<protein>
    <submittedName>
        <fullName evidence="4">Type II toxin-antitoxin system PemK/MazF family toxin</fullName>
    </submittedName>
</protein>
<keyword evidence="2" id="KW-1277">Toxin-antitoxin system</keyword>
<organism evidence="4 5">
    <name type="scientific">Streptomyces sanglieri</name>
    <dbReference type="NCBI Taxonomy" id="193460"/>
    <lineage>
        <taxon>Bacteria</taxon>
        <taxon>Bacillati</taxon>
        <taxon>Actinomycetota</taxon>
        <taxon>Actinomycetes</taxon>
        <taxon>Kitasatosporales</taxon>
        <taxon>Streptomycetaceae</taxon>
        <taxon>Streptomyces</taxon>
    </lineage>
</organism>
<name>A0ABW2X089_9ACTN</name>
<evidence type="ECO:0000313" key="4">
    <source>
        <dbReference type="EMBL" id="MFD0627037.1"/>
    </source>
</evidence>
<sequence>MDMSWWWIALVLVVLLALVAAVADGRGRGGHRPRGGSRRSAGTEGTHSGGRPGGRTRPPAGPGRGPGPERRPRPGEIWWAEVPYEDGPGAKDRPCLVLSVRGDSALVAKITSKLHADRPGVIALPAGTVGDARDRASFLETDELREVSVRGFRRRVGVVDPAVWEQVRNLG</sequence>
<dbReference type="InterPro" id="IPR011067">
    <property type="entry name" value="Plasmid_toxin/cell-grow_inhib"/>
</dbReference>
<evidence type="ECO:0000256" key="2">
    <source>
        <dbReference type="ARBA" id="ARBA00022649"/>
    </source>
</evidence>
<comment type="similarity">
    <text evidence="1">Belongs to the PemK/MazF family.</text>
</comment>
<dbReference type="SUPFAM" id="SSF50118">
    <property type="entry name" value="Cell growth inhibitor/plasmid maintenance toxic component"/>
    <property type="match status" value="1"/>
</dbReference>
<keyword evidence="5" id="KW-1185">Reference proteome</keyword>
<reference evidence="5" key="1">
    <citation type="journal article" date="2019" name="Int. J. Syst. Evol. Microbiol.">
        <title>The Global Catalogue of Microorganisms (GCM) 10K type strain sequencing project: providing services to taxonomists for standard genome sequencing and annotation.</title>
        <authorList>
            <consortium name="The Broad Institute Genomics Platform"/>
            <consortium name="The Broad Institute Genome Sequencing Center for Infectious Disease"/>
            <person name="Wu L."/>
            <person name="Ma J."/>
        </authorList>
    </citation>
    <scope>NUCLEOTIDE SEQUENCE [LARGE SCALE GENOMIC DNA]</scope>
    <source>
        <strain evidence="5">JCM 12607</strain>
    </source>
</reference>
<proteinExistence type="inferred from homology"/>
<gene>
    <name evidence="4" type="ORF">ACFQ2K_34500</name>
</gene>
<accession>A0ABW2X089</accession>
<dbReference type="Proteomes" id="UP001596915">
    <property type="component" value="Unassembled WGS sequence"/>
</dbReference>
<comment type="caution">
    <text evidence="4">The sequence shown here is derived from an EMBL/GenBank/DDBJ whole genome shotgun (WGS) entry which is preliminary data.</text>
</comment>
<evidence type="ECO:0000256" key="1">
    <source>
        <dbReference type="ARBA" id="ARBA00007521"/>
    </source>
</evidence>